<gene>
    <name evidence="16" type="ORF">OS493_009470</name>
</gene>
<evidence type="ECO:0000256" key="9">
    <source>
        <dbReference type="ARBA" id="ARBA00023128"/>
    </source>
</evidence>
<evidence type="ECO:0000256" key="8">
    <source>
        <dbReference type="ARBA" id="ARBA00023098"/>
    </source>
</evidence>
<keyword evidence="7" id="KW-0560">Oxidoreductase</keyword>
<comment type="subcellular location">
    <subcellularLocation>
        <location evidence="1">Mitochondrion</location>
    </subcellularLocation>
</comment>
<dbReference type="FunFam" id="3.40.50.720:FF:000112">
    <property type="entry name" value="Enoyl-[acyl-carrier-protein] reductase 1, mitochondrial"/>
    <property type="match status" value="1"/>
</dbReference>
<dbReference type="Gene3D" id="3.90.180.10">
    <property type="entry name" value="Medium-chain alcohol dehydrogenases, catalytic domain"/>
    <property type="match status" value="1"/>
</dbReference>
<dbReference type="CDD" id="cd08290">
    <property type="entry name" value="ETR"/>
    <property type="match status" value="1"/>
</dbReference>
<dbReference type="SUPFAM" id="SSF50129">
    <property type="entry name" value="GroES-like"/>
    <property type="match status" value="1"/>
</dbReference>
<dbReference type="Pfam" id="PF00107">
    <property type="entry name" value="ADH_zinc_N"/>
    <property type="match status" value="1"/>
</dbReference>
<keyword evidence="9" id="KW-0496">Mitochondrion</keyword>
<dbReference type="InterPro" id="IPR011032">
    <property type="entry name" value="GroES-like_sf"/>
</dbReference>
<comment type="caution">
    <text evidence="16">The sequence shown here is derived from an EMBL/GenBank/DDBJ whole genome shotgun (WGS) entry which is preliminary data.</text>
</comment>
<evidence type="ECO:0000256" key="4">
    <source>
        <dbReference type="ARBA" id="ARBA00022832"/>
    </source>
</evidence>
<keyword evidence="17" id="KW-1185">Reference proteome</keyword>
<keyword evidence="6" id="KW-0809">Transit peptide</keyword>
<dbReference type="FunFam" id="3.90.180.10:FF:000010">
    <property type="entry name" value="Enoyl-[acyl-carrier-protein] reductase, mitochondrial"/>
    <property type="match status" value="1"/>
</dbReference>
<keyword evidence="3" id="KW-0444">Lipid biosynthesis</keyword>
<dbReference type="GO" id="GO:0141148">
    <property type="term" value="F:enoyl-[acyl-carrier-protein] reductase (NADPH) activity"/>
    <property type="evidence" value="ECO:0007669"/>
    <property type="project" value="UniProtKB-EC"/>
</dbReference>
<evidence type="ECO:0000256" key="7">
    <source>
        <dbReference type="ARBA" id="ARBA00023002"/>
    </source>
</evidence>
<evidence type="ECO:0000256" key="1">
    <source>
        <dbReference type="ARBA" id="ARBA00004173"/>
    </source>
</evidence>
<organism evidence="16 17">
    <name type="scientific">Desmophyllum pertusum</name>
    <dbReference type="NCBI Taxonomy" id="174260"/>
    <lineage>
        <taxon>Eukaryota</taxon>
        <taxon>Metazoa</taxon>
        <taxon>Cnidaria</taxon>
        <taxon>Anthozoa</taxon>
        <taxon>Hexacorallia</taxon>
        <taxon>Scleractinia</taxon>
        <taxon>Caryophylliina</taxon>
        <taxon>Caryophylliidae</taxon>
        <taxon>Desmophyllum</taxon>
    </lineage>
</organism>
<evidence type="ECO:0000256" key="5">
    <source>
        <dbReference type="ARBA" id="ARBA00022857"/>
    </source>
</evidence>
<dbReference type="PANTHER" id="PTHR43981">
    <property type="entry name" value="ENOYL-[ACYL-CARRIER-PROTEIN] REDUCTASE, MITOCHONDRIAL"/>
    <property type="match status" value="1"/>
</dbReference>
<keyword evidence="8" id="KW-0443">Lipid metabolism</keyword>
<dbReference type="SMART" id="SM00829">
    <property type="entry name" value="PKS_ER"/>
    <property type="match status" value="1"/>
</dbReference>
<comment type="catalytic activity">
    <reaction evidence="14">
        <text>a 2,3-saturated acyl-[ACP] + NADP(+) = a (2E)-enoyl-[ACP] + NADPH + H(+)</text>
        <dbReference type="Rhea" id="RHEA:22564"/>
        <dbReference type="Rhea" id="RHEA-COMP:9925"/>
        <dbReference type="Rhea" id="RHEA-COMP:9926"/>
        <dbReference type="ChEBI" id="CHEBI:15378"/>
        <dbReference type="ChEBI" id="CHEBI:57783"/>
        <dbReference type="ChEBI" id="CHEBI:58349"/>
        <dbReference type="ChEBI" id="CHEBI:78784"/>
        <dbReference type="ChEBI" id="CHEBI:78785"/>
        <dbReference type="EC" id="1.3.1.104"/>
    </reaction>
</comment>
<evidence type="ECO:0000256" key="13">
    <source>
        <dbReference type="ARBA" id="ARBA00042123"/>
    </source>
</evidence>
<evidence type="ECO:0000256" key="10">
    <source>
        <dbReference type="ARBA" id="ARBA00023160"/>
    </source>
</evidence>
<dbReference type="GO" id="GO:0006633">
    <property type="term" value="P:fatty acid biosynthetic process"/>
    <property type="evidence" value="ECO:0007669"/>
    <property type="project" value="UniProtKB-KW"/>
</dbReference>
<evidence type="ECO:0000313" key="17">
    <source>
        <dbReference type="Proteomes" id="UP001163046"/>
    </source>
</evidence>
<dbReference type="OrthoDB" id="7482721at2759"/>
<dbReference type="AlphaFoldDB" id="A0A9W9Z2G6"/>
<sequence length="362" mass="39627">MAVRLLQPRFGRKSAYLSYIWRKFTTKFESIVYSEHGDPEKVLRLQKAETGKFGPSSVSLRMLAAPINPADINQIQGTYALKPSLPAVGGNEGVGEVTEVGSDVQSVRAGDQVVLRAEQCLGSWCRHLVVLEHQVLKIPSGLPVDAAATVSVNPCTAFRLLKDFEDLQPGDTVIQNGANSGVGQALIQIAAAWGIKTVNVIRNRTNVEDLKSHLKDQGANYVVIDEDLKSSEMKEIMKSIKPPKLALNCVGGKSSMSLFRFLGPKGTMVTYGGMSKQPVTVPTGSLIFQDVNVKGFWMSQWSIDHQKDASKATMMEEVCSMLLKGQLRAPPCTRHPLKDFKTAISEALQPYSKTKQLLILND</sequence>
<evidence type="ECO:0000259" key="15">
    <source>
        <dbReference type="SMART" id="SM00829"/>
    </source>
</evidence>
<dbReference type="GO" id="GO:0005739">
    <property type="term" value="C:mitochondrion"/>
    <property type="evidence" value="ECO:0007669"/>
    <property type="project" value="UniProtKB-SubCell"/>
</dbReference>
<dbReference type="Gene3D" id="3.40.50.720">
    <property type="entry name" value="NAD(P)-binding Rossmann-like Domain"/>
    <property type="match status" value="1"/>
</dbReference>
<evidence type="ECO:0000256" key="3">
    <source>
        <dbReference type="ARBA" id="ARBA00022516"/>
    </source>
</evidence>
<protein>
    <recommendedName>
        <fullName evidence="12">Enoyl-[acyl-carrier-protein] reductase, mitochondrial</fullName>
        <ecNumber evidence="11">1.3.1.104</ecNumber>
    </recommendedName>
    <alternativeName>
        <fullName evidence="13">2-enoyl thioester reductase</fullName>
    </alternativeName>
</protein>
<keyword evidence="5" id="KW-0521">NADP</keyword>
<dbReference type="Pfam" id="PF08240">
    <property type="entry name" value="ADH_N"/>
    <property type="match status" value="1"/>
</dbReference>
<keyword evidence="10" id="KW-0275">Fatty acid biosynthesis</keyword>
<dbReference type="InterPro" id="IPR051034">
    <property type="entry name" value="Mito_Enoyl-ACP_Reductase"/>
</dbReference>
<dbReference type="EMBL" id="MU826829">
    <property type="protein sequence ID" value="KAJ7374133.1"/>
    <property type="molecule type" value="Genomic_DNA"/>
</dbReference>
<dbReference type="InterPro" id="IPR013149">
    <property type="entry name" value="ADH-like_C"/>
</dbReference>
<dbReference type="SUPFAM" id="SSF51735">
    <property type="entry name" value="NAD(P)-binding Rossmann-fold domains"/>
    <property type="match status" value="1"/>
</dbReference>
<dbReference type="Proteomes" id="UP001163046">
    <property type="component" value="Unassembled WGS sequence"/>
</dbReference>
<evidence type="ECO:0000313" key="16">
    <source>
        <dbReference type="EMBL" id="KAJ7374133.1"/>
    </source>
</evidence>
<feature type="domain" description="Enoyl reductase (ER)" evidence="15">
    <location>
        <begin position="37"/>
        <end position="358"/>
    </location>
</feature>
<dbReference type="InterPro" id="IPR036291">
    <property type="entry name" value="NAD(P)-bd_dom_sf"/>
</dbReference>
<evidence type="ECO:0000256" key="12">
    <source>
        <dbReference type="ARBA" id="ARBA00041058"/>
    </source>
</evidence>
<evidence type="ECO:0000256" key="2">
    <source>
        <dbReference type="ARBA" id="ARBA00010371"/>
    </source>
</evidence>
<comment type="similarity">
    <text evidence="2">Belongs to the zinc-containing alcohol dehydrogenase family. Quinone oxidoreductase subfamily.</text>
</comment>
<evidence type="ECO:0000256" key="14">
    <source>
        <dbReference type="ARBA" id="ARBA00048843"/>
    </source>
</evidence>
<dbReference type="EC" id="1.3.1.104" evidence="11"/>
<name>A0A9W9Z2G6_9CNID</name>
<keyword evidence="4" id="KW-0276">Fatty acid metabolism</keyword>
<dbReference type="PANTHER" id="PTHR43981:SF2">
    <property type="entry name" value="ENOYL-[ACYL-CARRIER-PROTEIN] REDUCTASE, MITOCHONDRIAL"/>
    <property type="match status" value="1"/>
</dbReference>
<accession>A0A9W9Z2G6</accession>
<proteinExistence type="inferred from homology"/>
<dbReference type="InterPro" id="IPR013154">
    <property type="entry name" value="ADH-like_N"/>
</dbReference>
<dbReference type="InterPro" id="IPR020843">
    <property type="entry name" value="ER"/>
</dbReference>
<evidence type="ECO:0000256" key="11">
    <source>
        <dbReference type="ARBA" id="ARBA00038963"/>
    </source>
</evidence>
<evidence type="ECO:0000256" key="6">
    <source>
        <dbReference type="ARBA" id="ARBA00022946"/>
    </source>
</evidence>
<reference evidence="16" key="1">
    <citation type="submission" date="2023-01" db="EMBL/GenBank/DDBJ databases">
        <title>Genome assembly of the deep-sea coral Lophelia pertusa.</title>
        <authorList>
            <person name="Herrera S."/>
            <person name="Cordes E."/>
        </authorList>
    </citation>
    <scope>NUCLEOTIDE SEQUENCE</scope>
    <source>
        <strain evidence="16">USNM1676648</strain>
        <tissue evidence="16">Polyp</tissue>
    </source>
</reference>